<comment type="caution">
    <text evidence="6">The sequence shown here is derived from an EMBL/GenBank/DDBJ whole genome shotgun (WGS) entry which is preliminary data.</text>
</comment>
<dbReference type="Gene3D" id="1.10.287.90">
    <property type="match status" value="1"/>
</dbReference>
<dbReference type="AlphaFoldDB" id="A0AAD5HDE7"/>
<feature type="chain" id="PRO_5042133087" evidence="5">
    <location>
        <begin position="32"/>
        <end position="327"/>
    </location>
</feature>
<dbReference type="EMBL" id="MU620929">
    <property type="protein sequence ID" value="KAI8578506.1"/>
    <property type="molecule type" value="Genomic_DNA"/>
</dbReference>
<dbReference type="RefSeq" id="XP_051443510.1">
    <property type="nucleotide sequence ID" value="XM_051590031.1"/>
</dbReference>
<dbReference type="InterPro" id="IPR036257">
    <property type="entry name" value="Cyt_c_oxidase_su2_TM_sf"/>
</dbReference>
<feature type="transmembrane region" description="Helical" evidence="4">
    <location>
        <begin position="228"/>
        <end position="252"/>
    </location>
</feature>
<dbReference type="GeneID" id="75915376"/>
<evidence type="ECO:0000256" key="5">
    <source>
        <dbReference type="SAM" id="SignalP"/>
    </source>
</evidence>
<keyword evidence="4" id="KW-1133">Transmembrane helix</keyword>
<dbReference type="GO" id="GO:0016020">
    <property type="term" value="C:membrane"/>
    <property type="evidence" value="ECO:0007669"/>
    <property type="project" value="UniProtKB-SubCell"/>
</dbReference>
<keyword evidence="3 4" id="KW-0472">Membrane</keyword>
<proteinExistence type="predicted"/>
<dbReference type="Proteomes" id="UP001206595">
    <property type="component" value="Unassembled WGS sequence"/>
</dbReference>
<keyword evidence="2 4" id="KW-0812">Transmembrane</keyword>
<evidence type="ECO:0000313" key="6">
    <source>
        <dbReference type="EMBL" id="KAI8578506.1"/>
    </source>
</evidence>
<evidence type="ECO:0000256" key="1">
    <source>
        <dbReference type="ARBA" id="ARBA00004370"/>
    </source>
</evidence>
<accession>A0AAD5HDE7</accession>
<reference evidence="6" key="1">
    <citation type="submission" date="2021-06" db="EMBL/GenBank/DDBJ databases">
        <authorList>
            <consortium name="DOE Joint Genome Institute"/>
            <person name="Mondo S.J."/>
            <person name="Amses K.R."/>
            <person name="Simmons D.R."/>
            <person name="Longcore J.E."/>
            <person name="Seto K."/>
            <person name="Alves G.H."/>
            <person name="Bonds A.E."/>
            <person name="Quandt C.A."/>
            <person name="Davis W.J."/>
            <person name="Chang Y."/>
            <person name="Letcher P.M."/>
            <person name="Powell M.J."/>
            <person name="Kuo A."/>
            <person name="Labutti K."/>
            <person name="Pangilinan J."/>
            <person name="Andreopoulos W."/>
            <person name="Tritt A."/>
            <person name="Riley R."/>
            <person name="Hundley H."/>
            <person name="Johnson J."/>
            <person name="Lipzen A."/>
            <person name="Barry K."/>
            <person name="Berbee M.L."/>
            <person name="Buchler N.E."/>
            <person name="Grigoriev I.V."/>
            <person name="Spatafora J.W."/>
            <person name="Stajich J.E."/>
            <person name="James T.Y."/>
        </authorList>
    </citation>
    <scope>NUCLEOTIDE SEQUENCE</scope>
    <source>
        <strain evidence="6">AG</strain>
    </source>
</reference>
<keyword evidence="5" id="KW-0732">Signal</keyword>
<feature type="signal peptide" evidence="5">
    <location>
        <begin position="1"/>
        <end position="31"/>
    </location>
</feature>
<reference evidence="6" key="2">
    <citation type="journal article" date="2022" name="Proc. Natl. Acad. Sci. U.S.A.">
        <title>Diploid-dominant life cycles characterize the early evolution of Fungi.</title>
        <authorList>
            <person name="Amses K.R."/>
            <person name="Simmons D.R."/>
            <person name="Longcore J.E."/>
            <person name="Mondo S.J."/>
            <person name="Seto K."/>
            <person name="Jeronimo G.H."/>
            <person name="Bonds A.E."/>
            <person name="Quandt C.A."/>
            <person name="Davis W.J."/>
            <person name="Chang Y."/>
            <person name="Federici B.A."/>
            <person name="Kuo A."/>
            <person name="LaButti K."/>
            <person name="Pangilinan J."/>
            <person name="Andreopoulos W."/>
            <person name="Tritt A."/>
            <person name="Riley R."/>
            <person name="Hundley H."/>
            <person name="Johnson J."/>
            <person name="Lipzen A."/>
            <person name="Barry K."/>
            <person name="Lang B.F."/>
            <person name="Cuomo C.A."/>
            <person name="Buchler N.E."/>
            <person name="Grigoriev I.V."/>
            <person name="Spatafora J.W."/>
            <person name="Stajich J.E."/>
            <person name="James T.Y."/>
        </authorList>
    </citation>
    <scope>NUCLEOTIDE SEQUENCE</scope>
    <source>
        <strain evidence="6">AG</strain>
    </source>
</reference>
<evidence type="ECO:0000256" key="3">
    <source>
        <dbReference type="ARBA" id="ARBA00023136"/>
    </source>
</evidence>
<protein>
    <submittedName>
        <fullName evidence="6">Uncharacterized protein</fullName>
    </submittedName>
</protein>
<keyword evidence="7" id="KW-1185">Reference proteome</keyword>
<comment type="subcellular location">
    <subcellularLocation>
        <location evidence="1">Membrane</location>
    </subcellularLocation>
</comment>
<evidence type="ECO:0000256" key="2">
    <source>
        <dbReference type="ARBA" id="ARBA00022692"/>
    </source>
</evidence>
<sequence length="327" mass="36822">MVAYMLLKARVIRNFIPIFLLTSFFYTATQGANFGDPCDPTPIYSQSWKYEDFCNNVYLYCDATTRRCQYKGCSNSDYIHGWDLKVHTFPERCNTRAQYCPDDQSQCRPLLPDGAKCEPQRDDECSGSYAMCLNSTCLIKGAPLSGFCGSEVTNYVSYDSSGQQILQTIIRDNCTQGLYCDYTESHTCILAKAVGVSCTQDNECLSDNCVESNNTCGVAADSFHKVSAWVWVVLAISIFLFVVTTLLLLWFLHRYQSKQEHEKARRFFEQAQRFSKLAEDEKLNEKALKSSNSAYHTSGMIYLATPGSMQFNPRKSNGSPSPSASNN</sequence>
<name>A0AAD5HDE7_UMBRA</name>
<organism evidence="6 7">
    <name type="scientific">Umbelopsis ramanniana AG</name>
    <dbReference type="NCBI Taxonomy" id="1314678"/>
    <lineage>
        <taxon>Eukaryota</taxon>
        <taxon>Fungi</taxon>
        <taxon>Fungi incertae sedis</taxon>
        <taxon>Mucoromycota</taxon>
        <taxon>Mucoromycotina</taxon>
        <taxon>Umbelopsidomycetes</taxon>
        <taxon>Umbelopsidales</taxon>
        <taxon>Umbelopsidaceae</taxon>
        <taxon>Umbelopsis</taxon>
    </lineage>
</organism>
<evidence type="ECO:0000313" key="7">
    <source>
        <dbReference type="Proteomes" id="UP001206595"/>
    </source>
</evidence>
<evidence type="ECO:0000256" key="4">
    <source>
        <dbReference type="SAM" id="Phobius"/>
    </source>
</evidence>
<gene>
    <name evidence="6" type="ORF">K450DRAFT_247204</name>
</gene>